<gene>
    <name evidence="4" type="ORF">HDK90DRAFT_413242</name>
</gene>
<sequence length="598" mass="68022">MDPPKIVLGLDFGTTFTGVAYGTSAGDVNNIEIVTKWPESSGASHKTPTAIAYLHENQERLEEDAWGFQVSAKMSSYSWFKLLLSDNMKTDKYKTQSSYSNARGLLQLPRGRSAEMVCEDYLKLVWEFVDDQLKKRFTEDVRNTPIEVVVTVPAIWSFAAKRKTSEAVKAAGFASGPSDSLKLILEPEAAAISVLHENLHGASVDPIVKGDKFVVCDCGGGTADLTTYEVITRDSQLEFQELIAGEGGPYGSTFVDRNFENWMCKEFKSCYTSLSRRKRGLGSGMMQSFEKAKLNFGPKTMEKNAKVKIENVDMVGVQESKFYDPEEHTIILPCEVMQSFFDPVVDGILHKVEAQFERSKKRGLEVSRIVLAGGFGDSSYLHNRLQTWCDSQEKKIKLSCPPNCQAAIVKGAVIRGLLNLKPRVRIARFHYGFGWSAPFREGVDPEEDHWIDKQDGRKMCYRRIKWFVSKGQELSNNWDWGHNIERQVLRGEGRELQVQIDLFSCHAERPPDFEYSQDPKPKREGCIEISFTRGDSQTPRPRKRKRALFQPRKRPPAFTHFYYTIYINMNAEEGLLSVRVFNERRELGSDQIKLNFEE</sequence>
<dbReference type="CDD" id="cd10170">
    <property type="entry name" value="ASKHA_NBD_HSP70"/>
    <property type="match status" value="1"/>
</dbReference>
<proteinExistence type="predicted"/>
<protein>
    <submittedName>
        <fullName evidence="4">Hsp70-like protein</fullName>
    </submittedName>
</protein>
<comment type="caution">
    <text evidence="4">The sequence shown here is derived from an EMBL/GenBank/DDBJ whole genome shotgun (WGS) entry which is preliminary data.</text>
</comment>
<accession>A0ABR1YNZ3</accession>
<keyword evidence="1" id="KW-0547">Nucleotide-binding</keyword>
<dbReference type="PANTHER" id="PTHR14187:SF81">
    <property type="entry name" value="HSP70 FAMILY PROTEIN (AFU_ORTHOLOGUE AFUA_4G14040)"/>
    <property type="match status" value="1"/>
</dbReference>
<dbReference type="EMBL" id="JBBWRZ010000005">
    <property type="protein sequence ID" value="KAK8235175.1"/>
    <property type="molecule type" value="Genomic_DNA"/>
</dbReference>
<dbReference type="InterPro" id="IPR013126">
    <property type="entry name" value="Hsp_70_fam"/>
</dbReference>
<dbReference type="Pfam" id="PF00012">
    <property type="entry name" value="HSP70"/>
    <property type="match status" value="1"/>
</dbReference>
<dbReference type="Gene3D" id="3.30.420.40">
    <property type="match status" value="1"/>
</dbReference>
<evidence type="ECO:0000313" key="4">
    <source>
        <dbReference type="EMBL" id="KAK8235175.1"/>
    </source>
</evidence>
<reference evidence="4 5" key="1">
    <citation type="submission" date="2024-04" db="EMBL/GenBank/DDBJ databases">
        <title>Phyllosticta paracitricarpa is synonymous to the EU quarantine fungus P. citricarpa based on phylogenomic analyses.</title>
        <authorList>
            <consortium name="Lawrence Berkeley National Laboratory"/>
            <person name="Van Ingen-Buijs V.A."/>
            <person name="Van Westerhoven A.C."/>
            <person name="Haridas S."/>
            <person name="Skiadas P."/>
            <person name="Martin F."/>
            <person name="Groenewald J.Z."/>
            <person name="Crous P.W."/>
            <person name="Seidl M.F."/>
        </authorList>
    </citation>
    <scope>NUCLEOTIDE SEQUENCE [LARGE SCALE GENOMIC DNA]</scope>
    <source>
        <strain evidence="4 5">CBS 123374</strain>
    </source>
</reference>
<keyword evidence="2" id="KW-0067">ATP-binding</keyword>
<dbReference type="SUPFAM" id="SSF53067">
    <property type="entry name" value="Actin-like ATPase domain"/>
    <property type="match status" value="2"/>
</dbReference>
<feature type="compositionally biased region" description="Basic residues" evidence="3">
    <location>
        <begin position="540"/>
        <end position="549"/>
    </location>
</feature>
<evidence type="ECO:0000256" key="2">
    <source>
        <dbReference type="ARBA" id="ARBA00022840"/>
    </source>
</evidence>
<dbReference type="InterPro" id="IPR043129">
    <property type="entry name" value="ATPase_NBD"/>
</dbReference>
<evidence type="ECO:0000313" key="5">
    <source>
        <dbReference type="Proteomes" id="UP001492380"/>
    </source>
</evidence>
<dbReference type="Proteomes" id="UP001492380">
    <property type="component" value="Unassembled WGS sequence"/>
</dbReference>
<evidence type="ECO:0000256" key="1">
    <source>
        <dbReference type="ARBA" id="ARBA00022741"/>
    </source>
</evidence>
<dbReference type="PANTHER" id="PTHR14187">
    <property type="entry name" value="ALPHA KINASE/ELONGATION FACTOR 2 KINASE"/>
    <property type="match status" value="1"/>
</dbReference>
<keyword evidence="5" id="KW-1185">Reference proteome</keyword>
<feature type="region of interest" description="Disordered" evidence="3">
    <location>
        <begin position="529"/>
        <end position="549"/>
    </location>
</feature>
<organism evidence="4 5">
    <name type="scientific">Phyllosticta capitalensis</name>
    <dbReference type="NCBI Taxonomy" id="121624"/>
    <lineage>
        <taxon>Eukaryota</taxon>
        <taxon>Fungi</taxon>
        <taxon>Dikarya</taxon>
        <taxon>Ascomycota</taxon>
        <taxon>Pezizomycotina</taxon>
        <taxon>Dothideomycetes</taxon>
        <taxon>Dothideomycetes incertae sedis</taxon>
        <taxon>Botryosphaeriales</taxon>
        <taxon>Phyllostictaceae</taxon>
        <taxon>Phyllosticta</taxon>
    </lineage>
</organism>
<evidence type="ECO:0000256" key="3">
    <source>
        <dbReference type="SAM" id="MobiDB-lite"/>
    </source>
</evidence>
<name>A0ABR1YNZ3_9PEZI</name>